<evidence type="ECO:0000259" key="1">
    <source>
        <dbReference type="Pfam" id="PF13274"/>
    </source>
</evidence>
<evidence type="ECO:0000313" key="3">
    <source>
        <dbReference type="Proteomes" id="UP000077245"/>
    </source>
</evidence>
<reference evidence="2 3" key="1">
    <citation type="submission" date="2016-04" db="EMBL/GenBank/DDBJ databases">
        <title>Genome sequence of Methanobrevibacter curvatus DSM 11111.</title>
        <authorList>
            <person name="Poehlein A."/>
            <person name="Seedorf H."/>
            <person name="Daniel R."/>
        </authorList>
    </citation>
    <scope>NUCLEOTIDE SEQUENCE [LARGE SCALE GENOMIC DNA]</scope>
    <source>
        <strain evidence="2 3">DSM 11111</strain>
    </source>
</reference>
<feature type="domain" description="Antitoxin SocA-like Panacea" evidence="1">
    <location>
        <begin position="32"/>
        <end position="143"/>
    </location>
</feature>
<accession>A0A166C6B4</accession>
<proteinExistence type="predicted"/>
<dbReference type="Proteomes" id="UP000077245">
    <property type="component" value="Unassembled WGS sequence"/>
</dbReference>
<dbReference type="EMBL" id="LWMV01000183">
    <property type="protein sequence ID" value="KZX11607.1"/>
    <property type="molecule type" value="Genomic_DNA"/>
</dbReference>
<dbReference type="Pfam" id="PF13274">
    <property type="entry name" value="SocA_Panacea"/>
    <property type="match status" value="1"/>
</dbReference>
<dbReference type="PATRIC" id="fig|49547.3.peg.1455"/>
<dbReference type="InterPro" id="IPR025272">
    <property type="entry name" value="SocA_Panacea"/>
</dbReference>
<sequence length="167" mass="20257">MEIILNKEKMKEMVHYIITECENKKNFGKAVLFKLLYFADFDYFELNEKSISGETYQKFDYGPFPKHFDEVKEELINENKIKENKINLFKNSENFIYKYKSIKTPSFKYLSKDEIERINITIFKLSNMKGGEIRDYSHEDMPWRASKKNQDINYKLVFYRDDPYSVR</sequence>
<name>A0A166C6B4_9EURY</name>
<evidence type="ECO:0000313" key="2">
    <source>
        <dbReference type="EMBL" id="KZX11607.1"/>
    </source>
</evidence>
<gene>
    <name evidence="2" type="ORF">MBCUR_13610</name>
</gene>
<dbReference type="AlphaFoldDB" id="A0A166C6B4"/>
<protein>
    <recommendedName>
        <fullName evidence="1">Antitoxin SocA-like Panacea domain-containing protein</fullName>
    </recommendedName>
</protein>
<dbReference type="OrthoDB" id="77772at2157"/>
<dbReference type="RefSeq" id="WP_067091883.1">
    <property type="nucleotide sequence ID" value="NZ_LWMV01000183.1"/>
</dbReference>
<keyword evidence="3" id="KW-1185">Reference proteome</keyword>
<organism evidence="2 3">
    <name type="scientific">Methanobrevibacter curvatus</name>
    <dbReference type="NCBI Taxonomy" id="49547"/>
    <lineage>
        <taxon>Archaea</taxon>
        <taxon>Methanobacteriati</taxon>
        <taxon>Methanobacteriota</taxon>
        <taxon>Methanomada group</taxon>
        <taxon>Methanobacteria</taxon>
        <taxon>Methanobacteriales</taxon>
        <taxon>Methanobacteriaceae</taxon>
        <taxon>Methanobrevibacter</taxon>
    </lineage>
</organism>
<comment type="caution">
    <text evidence="2">The sequence shown here is derived from an EMBL/GenBank/DDBJ whole genome shotgun (WGS) entry which is preliminary data.</text>
</comment>